<gene>
    <name evidence="1" type="ORF">g.135356</name>
</gene>
<protein>
    <submittedName>
        <fullName evidence="1">Uncharacterized protein</fullName>
    </submittedName>
</protein>
<dbReference type="EMBL" id="GGMR01004930">
    <property type="protein sequence ID" value="MBY17549.1"/>
    <property type="molecule type" value="Transcribed_RNA"/>
</dbReference>
<evidence type="ECO:0000313" key="1">
    <source>
        <dbReference type="EMBL" id="MBY17549.1"/>
    </source>
</evidence>
<sequence length="101" mass="11426">MEMLVAVSGEGIYFECGDKHVTFTLIGAVSDLESLNGDGTLNDCTVGRGNRTDAARQFNRHRQYPIYSSDDVGSVRLCVNIRHDYYNFISVYTRKKNKLLK</sequence>
<proteinExistence type="predicted"/>
<dbReference type="AlphaFoldDB" id="A0A2S2NK44"/>
<organism evidence="1">
    <name type="scientific">Schizaphis graminum</name>
    <name type="common">Green bug aphid</name>
    <dbReference type="NCBI Taxonomy" id="13262"/>
    <lineage>
        <taxon>Eukaryota</taxon>
        <taxon>Metazoa</taxon>
        <taxon>Ecdysozoa</taxon>
        <taxon>Arthropoda</taxon>
        <taxon>Hexapoda</taxon>
        <taxon>Insecta</taxon>
        <taxon>Pterygota</taxon>
        <taxon>Neoptera</taxon>
        <taxon>Paraneoptera</taxon>
        <taxon>Hemiptera</taxon>
        <taxon>Sternorrhyncha</taxon>
        <taxon>Aphidomorpha</taxon>
        <taxon>Aphidoidea</taxon>
        <taxon>Aphididae</taxon>
        <taxon>Aphidini</taxon>
        <taxon>Schizaphis</taxon>
    </lineage>
</organism>
<name>A0A2S2NK44_SCHGA</name>
<accession>A0A2S2NK44</accession>
<reference evidence="1" key="1">
    <citation type="submission" date="2018-04" db="EMBL/GenBank/DDBJ databases">
        <title>Transcriptome of Schizaphis graminum biotype I.</title>
        <authorList>
            <person name="Scully E.D."/>
            <person name="Geib S.M."/>
            <person name="Palmer N.A."/>
            <person name="Koch K."/>
            <person name="Bradshaw J."/>
            <person name="Heng-Moss T."/>
            <person name="Sarath G."/>
        </authorList>
    </citation>
    <scope>NUCLEOTIDE SEQUENCE</scope>
</reference>